<dbReference type="Gene3D" id="2.170.140.10">
    <property type="entry name" value="Chitin binding domain"/>
    <property type="match status" value="1"/>
</dbReference>
<dbReference type="STRING" id="1316194.A0A1Q5SXK1"/>
<dbReference type="GO" id="GO:0008061">
    <property type="term" value="F:chitin binding"/>
    <property type="evidence" value="ECO:0007669"/>
    <property type="project" value="InterPro"/>
</dbReference>
<keyword evidence="2" id="KW-1185">Reference proteome</keyword>
<gene>
    <name evidence="1" type="ORF">PENSUB_12736</name>
</gene>
<evidence type="ECO:0000313" key="2">
    <source>
        <dbReference type="Proteomes" id="UP000186955"/>
    </source>
</evidence>
<organism evidence="1 2">
    <name type="scientific">Penicillium subrubescens</name>
    <dbReference type="NCBI Taxonomy" id="1316194"/>
    <lineage>
        <taxon>Eukaryota</taxon>
        <taxon>Fungi</taxon>
        <taxon>Dikarya</taxon>
        <taxon>Ascomycota</taxon>
        <taxon>Pezizomycotina</taxon>
        <taxon>Eurotiomycetes</taxon>
        <taxon>Eurotiomycetidae</taxon>
        <taxon>Eurotiales</taxon>
        <taxon>Aspergillaceae</taxon>
        <taxon>Penicillium</taxon>
    </lineage>
</organism>
<evidence type="ECO:0000313" key="1">
    <source>
        <dbReference type="EMBL" id="OKO92751.1"/>
    </source>
</evidence>
<dbReference type="EMBL" id="MNBE01000740">
    <property type="protein sequence ID" value="OKO92751.1"/>
    <property type="molecule type" value="Genomic_DNA"/>
</dbReference>
<comment type="caution">
    <text evidence="1">The sequence shown here is derived from an EMBL/GenBank/DDBJ whole genome shotgun (WGS) entry which is preliminary data.</text>
</comment>
<reference evidence="1 2" key="1">
    <citation type="submission" date="2016-10" db="EMBL/GenBank/DDBJ databases">
        <title>Genome sequence of the ascomycete fungus Penicillium subrubescens.</title>
        <authorList>
            <person name="De Vries R.P."/>
            <person name="Peng M."/>
            <person name="Dilokpimol A."/>
            <person name="Hilden K."/>
            <person name="Makela M.R."/>
            <person name="Grigoriev I."/>
            <person name="Riley R."/>
            <person name="Granchi Z."/>
        </authorList>
    </citation>
    <scope>NUCLEOTIDE SEQUENCE [LARGE SCALE GENOMIC DNA]</scope>
    <source>
        <strain evidence="1 2">CBS 132785</strain>
    </source>
</reference>
<name>A0A1Q5SXK1_9EURO</name>
<dbReference type="SUPFAM" id="SSF57625">
    <property type="entry name" value="Invertebrate chitin-binding proteins"/>
    <property type="match status" value="1"/>
</dbReference>
<dbReference type="Proteomes" id="UP000186955">
    <property type="component" value="Unassembled WGS sequence"/>
</dbReference>
<dbReference type="AlphaFoldDB" id="A0A1Q5SXK1"/>
<proteinExistence type="predicted"/>
<accession>A0A1Q5SXK1</accession>
<protein>
    <submittedName>
        <fullName evidence="1">Race-specific elicitor A4</fullName>
    </submittedName>
</protein>
<dbReference type="InterPro" id="IPR036508">
    <property type="entry name" value="Chitin-bd_dom_sf"/>
</dbReference>
<sequence>MDCYGTRDLTDNMRFSVALPFVAYLSFSGSAAAFHCPEEDIINTQCLGPKDCLYPNPDNCGTFIQCTVNPDGITGTPVVMPCPAGLK</sequence>